<keyword evidence="2" id="KW-1133">Transmembrane helix</keyword>
<feature type="region of interest" description="Disordered" evidence="1">
    <location>
        <begin position="83"/>
        <end position="107"/>
    </location>
</feature>
<protein>
    <submittedName>
        <fullName evidence="3">Uncharacterized protein</fullName>
    </submittedName>
</protein>
<evidence type="ECO:0000313" key="3">
    <source>
        <dbReference type="EMBL" id="JAP87260.1"/>
    </source>
</evidence>
<dbReference type="EMBL" id="GEDV01001297">
    <property type="protein sequence ID" value="JAP87260.1"/>
    <property type="molecule type" value="Transcribed_RNA"/>
</dbReference>
<proteinExistence type="predicted"/>
<name>A0A131Z8Y4_RHIAP</name>
<evidence type="ECO:0000256" key="2">
    <source>
        <dbReference type="SAM" id="Phobius"/>
    </source>
</evidence>
<reference evidence="3" key="1">
    <citation type="journal article" date="2016" name="Ticks Tick Borne Dis.">
        <title>De novo assembly and annotation of the salivary gland transcriptome of Rhipicephalus appendiculatus male and female ticks during blood feeding.</title>
        <authorList>
            <person name="de Castro M.H."/>
            <person name="de Klerk D."/>
            <person name="Pienaar R."/>
            <person name="Latif A.A."/>
            <person name="Rees D.J."/>
            <person name="Mans B.J."/>
        </authorList>
    </citation>
    <scope>NUCLEOTIDE SEQUENCE</scope>
    <source>
        <tissue evidence="3">Salivary glands</tissue>
    </source>
</reference>
<organism evidence="3">
    <name type="scientific">Rhipicephalus appendiculatus</name>
    <name type="common">Brown ear tick</name>
    <dbReference type="NCBI Taxonomy" id="34631"/>
    <lineage>
        <taxon>Eukaryota</taxon>
        <taxon>Metazoa</taxon>
        <taxon>Ecdysozoa</taxon>
        <taxon>Arthropoda</taxon>
        <taxon>Chelicerata</taxon>
        <taxon>Arachnida</taxon>
        <taxon>Acari</taxon>
        <taxon>Parasitiformes</taxon>
        <taxon>Ixodida</taxon>
        <taxon>Ixodoidea</taxon>
        <taxon>Ixodidae</taxon>
        <taxon>Rhipicephalinae</taxon>
        <taxon>Rhipicephalus</taxon>
        <taxon>Rhipicephalus</taxon>
    </lineage>
</organism>
<feature type="transmembrane region" description="Helical" evidence="2">
    <location>
        <begin position="20"/>
        <end position="39"/>
    </location>
</feature>
<accession>A0A131Z8Y4</accession>
<dbReference type="AlphaFoldDB" id="A0A131Z8Y4"/>
<keyword evidence="2" id="KW-0812">Transmembrane</keyword>
<keyword evidence="2" id="KW-0472">Membrane</keyword>
<evidence type="ECO:0000256" key="1">
    <source>
        <dbReference type="SAM" id="MobiDB-lite"/>
    </source>
</evidence>
<sequence>FFFFMAKVILFNYNQHIDSVSSFVVLTMFTVEIAAASGLRLPSLRSRQRNHRNRRNCRNHLSFHVHQRRVRFQNHHFRDHRFRNLTSRGQKDHRDHRGHCRCLPSQN</sequence>
<feature type="non-terminal residue" evidence="3">
    <location>
        <position position="1"/>
    </location>
</feature>